<reference evidence="9 10" key="1">
    <citation type="submission" date="2015-08" db="EMBL/GenBank/DDBJ databases">
        <title>Genome sequence of the pristinamycin over-producing bacterium Streptomyces pristinaespiralis HCCB10218.</title>
        <authorList>
            <person name="Tian J."/>
            <person name="Yang J."/>
            <person name="Li L."/>
            <person name="Ruan L."/>
            <person name="Wei W."/>
            <person name="Zheng G."/>
            <person name="Wei Z."/>
            <person name="Yang S."/>
            <person name="Ge M."/>
            <person name="Jiang W."/>
            <person name="Lu Y."/>
        </authorList>
    </citation>
    <scope>NUCLEOTIDE SEQUENCE [LARGE SCALE GENOMIC DNA]</scope>
    <source>
        <strain evidence="9 10">HCCB 10218</strain>
    </source>
</reference>
<feature type="transmembrane region" description="Helical" evidence="6">
    <location>
        <begin position="7"/>
        <end position="27"/>
    </location>
</feature>
<dbReference type="GeneID" id="97231759"/>
<evidence type="ECO:0000256" key="3">
    <source>
        <dbReference type="ARBA" id="ARBA00022827"/>
    </source>
</evidence>
<keyword evidence="6" id="KW-1133">Transmembrane helix</keyword>
<sequence>MAKRKEWDAVVVGSGIGGLVCAAYLAVSGLRVLVLEQHDVAGGNSHVFRRRRRYEFDVGIHYLGDCGPGGLLPSVFGGLGLADRITYLPMDQDGFDRIVVPGLTLDVPAGWDGYRKRLKEALPGDAAGIDTFTSICSAVGAEGRSALLSETDLTDEQFAARSPAFTAWEQRTLADLFDHCGLSTRARTVLAAHAPTYGLPPGRCPLPTHAAIIDHYLHGAYYPKGGGQMLPAGLVEVIESHGGEVRTRARVERILVTSGRARGVTLTDGEVVTAPLVVSNADYTRTVQNLVGEEHFEPGTVRRTRGSTMSLPFAVLYVALDTTLPERPNANLWWYRHTDIDTGFRQLAEHRIDPVPFLFVSFSSLKDPAARNIAPEGHSNFQVMTLVPPDHAYWGADAGPADGGRYRRTDLYRRRKQELTDAMLNAAEEALGPFRGHITHLEAATPLTHERYIHSRGGTPYGLAGWGATGERPDTTTGVEGLHVVGTSIRYGSGIEGVATGAMMCASTILGRRLVPEVTRGAVLADRSLLPHRGEDFDPLAVSRGRARRHARGLARIDTARRPA</sequence>
<evidence type="ECO:0000256" key="5">
    <source>
        <dbReference type="ARBA" id="ARBA00023027"/>
    </source>
</evidence>
<evidence type="ECO:0000313" key="8">
    <source>
        <dbReference type="EMBL" id="ALC18442.1"/>
    </source>
</evidence>
<evidence type="ECO:0000313" key="10">
    <source>
        <dbReference type="Proteomes" id="UP000060513"/>
    </source>
</evidence>
<dbReference type="PANTHER" id="PTHR46091:SF3">
    <property type="entry name" value="AMINE OXIDASE DOMAIN-CONTAINING PROTEIN"/>
    <property type="match status" value="1"/>
</dbReference>
<keyword evidence="5" id="KW-0520">NAD</keyword>
<keyword evidence="3" id="KW-0274">FAD</keyword>
<organism evidence="9">
    <name type="scientific">Streptomyces pristinaespiralis</name>
    <dbReference type="NCBI Taxonomy" id="38300"/>
    <lineage>
        <taxon>Bacteria</taxon>
        <taxon>Bacillati</taxon>
        <taxon>Actinomycetota</taxon>
        <taxon>Actinomycetes</taxon>
        <taxon>Kitasatosporales</taxon>
        <taxon>Streptomycetaceae</taxon>
        <taxon>Streptomyces</taxon>
    </lineage>
</organism>
<dbReference type="Proteomes" id="UP000060513">
    <property type="component" value="Chromosome"/>
</dbReference>
<evidence type="ECO:0000259" key="7">
    <source>
        <dbReference type="Pfam" id="PF01593"/>
    </source>
</evidence>
<dbReference type="RefSeq" id="WP_053556610.1">
    <property type="nucleotide sequence ID" value="NZ_CP011340.1"/>
</dbReference>
<evidence type="ECO:0000313" key="9">
    <source>
        <dbReference type="EMBL" id="ALC25523.1"/>
    </source>
</evidence>
<dbReference type="OrthoDB" id="9774675at2"/>
<dbReference type="GO" id="GO:0016491">
    <property type="term" value="F:oxidoreductase activity"/>
    <property type="evidence" value="ECO:0007669"/>
    <property type="project" value="InterPro"/>
</dbReference>
<dbReference type="KEGG" id="spri:SPRI_7217"/>
<dbReference type="STRING" id="38300.SPRI_0136"/>
<dbReference type="InterPro" id="IPR036188">
    <property type="entry name" value="FAD/NAD-bd_sf"/>
</dbReference>
<dbReference type="KEGG" id="spri:SPRI_0136"/>
<dbReference type="PANTHER" id="PTHR46091">
    <property type="entry name" value="BLR7054 PROTEIN"/>
    <property type="match status" value="1"/>
</dbReference>
<dbReference type="InterPro" id="IPR052206">
    <property type="entry name" value="Retinol_saturase"/>
</dbReference>
<dbReference type="PATRIC" id="fig|38300.4.peg.146"/>
<accession>A0A0M3QKX3</accession>
<proteinExistence type="predicted"/>
<evidence type="ECO:0000256" key="1">
    <source>
        <dbReference type="ARBA" id="ARBA00022630"/>
    </source>
</evidence>
<gene>
    <name evidence="8" type="ORF">SPRI_0136</name>
    <name evidence="9" type="ORF">SPRI_7217</name>
</gene>
<dbReference type="SUPFAM" id="SSF51905">
    <property type="entry name" value="FAD/NAD(P)-binding domain"/>
    <property type="match status" value="1"/>
</dbReference>
<dbReference type="EMBL" id="CP011340">
    <property type="protein sequence ID" value="ALC18442.1"/>
    <property type="molecule type" value="Genomic_DNA"/>
</dbReference>
<keyword evidence="2" id="KW-0732">Signal</keyword>
<dbReference type="AlphaFoldDB" id="A0A0M3QKX3"/>
<keyword evidence="6" id="KW-0472">Membrane</keyword>
<dbReference type="EMBL" id="CP011340">
    <property type="protein sequence ID" value="ALC25523.1"/>
    <property type="molecule type" value="Genomic_DNA"/>
</dbReference>
<dbReference type="InterPro" id="IPR002937">
    <property type="entry name" value="Amino_oxidase"/>
</dbReference>
<keyword evidence="4" id="KW-0521">NADP</keyword>
<dbReference type="Pfam" id="PF01593">
    <property type="entry name" value="Amino_oxidase"/>
    <property type="match status" value="1"/>
</dbReference>
<name>A0A0M3QKX3_STRPR</name>
<dbReference type="Gene3D" id="3.50.50.60">
    <property type="entry name" value="FAD/NAD(P)-binding domain"/>
    <property type="match status" value="2"/>
</dbReference>
<keyword evidence="1" id="KW-0285">Flavoprotein</keyword>
<keyword evidence="6" id="KW-0812">Transmembrane</keyword>
<protein>
    <recommendedName>
        <fullName evidence="7">Amine oxidase domain-containing protein</fullName>
    </recommendedName>
</protein>
<feature type="domain" description="Amine oxidase" evidence="7">
    <location>
        <begin position="16"/>
        <end position="509"/>
    </location>
</feature>
<evidence type="ECO:0000256" key="6">
    <source>
        <dbReference type="SAM" id="Phobius"/>
    </source>
</evidence>
<evidence type="ECO:0000256" key="2">
    <source>
        <dbReference type="ARBA" id="ARBA00022729"/>
    </source>
</evidence>
<evidence type="ECO:0000256" key="4">
    <source>
        <dbReference type="ARBA" id="ARBA00022857"/>
    </source>
</evidence>